<keyword evidence="5" id="KW-0997">Cell inner membrane</keyword>
<dbReference type="GO" id="GO:0016887">
    <property type="term" value="F:ATP hydrolysis activity"/>
    <property type="evidence" value="ECO:0007669"/>
    <property type="project" value="InterPro"/>
</dbReference>
<evidence type="ECO:0000256" key="3">
    <source>
        <dbReference type="ARBA" id="ARBA00022448"/>
    </source>
</evidence>
<keyword evidence="8 9" id="KW-0472">Membrane</keyword>
<evidence type="ECO:0000313" key="12">
    <source>
        <dbReference type="Proteomes" id="UP000029590"/>
    </source>
</evidence>
<evidence type="ECO:0000256" key="8">
    <source>
        <dbReference type="ARBA" id="ARBA00023136"/>
    </source>
</evidence>
<dbReference type="InterPro" id="IPR050086">
    <property type="entry name" value="MetN_ABC_transporter-like"/>
</dbReference>
<dbReference type="PANTHER" id="PTHR43166:SF9">
    <property type="entry name" value="GLUTAMATE_ASPARTATE IMPORT ATP-BINDING PROTEIN GLTL"/>
    <property type="match status" value="1"/>
</dbReference>
<evidence type="ECO:0000256" key="5">
    <source>
        <dbReference type="ARBA" id="ARBA00022519"/>
    </source>
</evidence>
<dbReference type="SUPFAM" id="SSF52540">
    <property type="entry name" value="P-loop containing nucleoside triphosphate hydrolases"/>
    <property type="match status" value="1"/>
</dbReference>
<dbReference type="Proteomes" id="UP000029590">
    <property type="component" value="Unassembled WGS sequence"/>
</dbReference>
<dbReference type="InterPro" id="IPR027417">
    <property type="entry name" value="P-loop_NTPase"/>
</dbReference>
<reference evidence="11 12" key="1">
    <citation type="submission" date="2014-04" db="EMBL/GenBank/DDBJ databases">
        <authorList>
            <person name="Bishop-Lilly K.A."/>
            <person name="Broomall S.M."/>
            <person name="Chain P.S."/>
            <person name="Chertkov O."/>
            <person name="Coyne S.R."/>
            <person name="Daligault H.E."/>
            <person name="Davenport K.W."/>
            <person name="Erkkila T."/>
            <person name="Frey K.G."/>
            <person name="Gibbons H.S."/>
            <person name="Gu W."/>
            <person name="Jaissle J."/>
            <person name="Johnson S.L."/>
            <person name="Koroleva G.I."/>
            <person name="Ladner J.T."/>
            <person name="Lo C.-C."/>
            <person name="Minogue T.D."/>
            <person name="Munk C."/>
            <person name="Palacios G.F."/>
            <person name="Redden C.L."/>
            <person name="Rosenzweig C.N."/>
            <person name="Scholz M.B."/>
            <person name="Teshima H."/>
            <person name="Xu Y."/>
        </authorList>
    </citation>
    <scope>NUCLEOTIDE SEQUENCE [LARGE SCALE GENOMIC DNA]</scope>
    <source>
        <strain evidence="12">gladioli</strain>
    </source>
</reference>
<evidence type="ECO:0000256" key="4">
    <source>
        <dbReference type="ARBA" id="ARBA00022475"/>
    </source>
</evidence>
<dbReference type="KEGG" id="bgo:BM43_4005"/>
<dbReference type="InterPro" id="IPR003593">
    <property type="entry name" value="AAA+_ATPase"/>
</dbReference>
<keyword evidence="9" id="KW-0812">Transmembrane</keyword>
<dbReference type="EMBL" id="JPGG01000017">
    <property type="protein sequence ID" value="KGC10989.1"/>
    <property type="molecule type" value="Genomic_DNA"/>
</dbReference>
<feature type="transmembrane region" description="Helical" evidence="9">
    <location>
        <begin position="194"/>
        <end position="214"/>
    </location>
</feature>
<keyword evidence="9" id="KW-1133">Transmembrane helix</keyword>
<dbReference type="PROSITE" id="PS00211">
    <property type="entry name" value="ABC_TRANSPORTER_1"/>
    <property type="match status" value="1"/>
</dbReference>
<keyword evidence="6" id="KW-0547">Nucleotide-binding</keyword>
<dbReference type="AlphaFoldDB" id="A0AAW3ESX5"/>
<gene>
    <name evidence="11" type="ORF">DM48_7494</name>
</gene>
<protein>
    <submittedName>
        <fullName evidence="11">ABC transporter family protein</fullName>
    </submittedName>
</protein>
<comment type="caution">
    <text evidence="11">The sequence shown here is derived from an EMBL/GenBank/DDBJ whole genome shotgun (WGS) entry which is preliminary data.</text>
</comment>
<organism evidence="11 12">
    <name type="scientific">Burkholderia gladioli</name>
    <name type="common">Pseudomonas marginata</name>
    <name type="synonym">Phytomonas marginata</name>
    <dbReference type="NCBI Taxonomy" id="28095"/>
    <lineage>
        <taxon>Bacteria</taxon>
        <taxon>Pseudomonadati</taxon>
        <taxon>Pseudomonadota</taxon>
        <taxon>Betaproteobacteria</taxon>
        <taxon>Burkholderiales</taxon>
        <taxon>Burkholderiaceae</taxon>
        <taxon>Burkholderia</taxon>
    </lineage>
</organism>
<keyword evidence="7" id="KW-0067">ATP-binding</keyword>
<name>A0AAW3ESX5_BURGA</name>
<accession>A0AAW3ESX5</accession>
<feature type="domain" description="ABC transporter" evidence="10">
    <location>
        <begin position="1"/>
        <end position="243"/>
    </location>
</feature>
<dbReference type="PROSITE" id="PS50893">
    <property type="entry name" value="ABC_TRANSPORTER_2"/>
    <property type="match status" value="1"/>
</dbReference>
<comment type="subcellular location">
    <subcellularLocation>
        <location evidence="1">Cell membrane</location>
        <topology evidence="1">Peripheral membrane protein</topology>
    </subcellularLocation>
</comment>
<dbReference type="SUPFAM" id="SSF103473">
    <property type="entry name" value="MFS general substrate transporter"/>
    <property type="match status" value="1"/>
</dbReference>
<dbReference type="GO" id="GO:0005886">
    <property type="term" value="C:plasma membrane"/>
    <property type="evidence" value="ECO:0007669"/>
    <property type="project" value="UniProtKB-SubCell"/>
</dbReference>
<dbReference type="Gene3D" id="3.40.50.300">
    <property type="entry name" value="P-loop containing nucleotide triphosphate hydrolases"/>
    <property type="match status" value="1"/>
</dbReference>
<proteinExistence type="inferred from homology"/>
<feature type="transmembrane region" description="Helical" evidence="9">
    <location>
        <begin position="226"/>
        <end position="250"/>
    </location>
</feature>
<dbReference type="GO" id="GO:0005524">
    <property type="term" value="F:ATP binding"/>
    <property type="evidence" value="ECO:0007669"/>
    <property type="project" value="UniProtKB-KW"/>
</dbReference>
<evidence type="ECO:0000256" key="7">
    <source>
        <dbReference type="ARBA" id="ARBA00022840"/>
    </source>
</evidence>
<evidence type="ECO:0000256" key="6">
    <source>
        <dbReference type="ARBA" id="ARBA00022741"/>
    </source>
</evidence>
<evidence type="ECO:0000256" key="2">
    <source>
        <dbReference type="ARBA" id="ARBA00005417"/>
    </source>
</evidence>
<dbReference type="SMART" id="SM00382">
    <property type="entry name" value="AAA"/>
    <property type="match status" value="1"/>
</dbReference>
<dbReference type="Pfam" id="PF00005">
    <property type="entry name" value="ABC_tran"/>
    <property type="match status" value="1"/>
</dbReference>
<evidence type="ECO:0000313" key="11">
    <source>
        <dbReference type="EMBL" id="KGC10989.1"/>
    </source>
</evidence>
<dbReference type="InterPro" id="IPR036259">
    <property type="entry name" value="MFS_trans_sf"/>
</dbReference>
<keyword evidence="3" id="KW-0813">Transport</keyword>
<dbReference type="InterPro" id="IPR003439">
    <property type="entry name" value="ABC_transporter-like_ATP-bd"/>
</dbReference>
<dbReference type="InterPro" id="IPR017871">
    <property type="entry name" value="ABC_transporter-like_CS"/>
</dbReference>
<evidence type="ECO:0000259" key="10">
    <source>
        <dbReference type="PROSITE" id="PS50893"/>
    </source>
</evidence>
<dbReference type="PANTHER" id="PTHR43166">
    <property type="entry name" value="AMINO ACID IMPORT ATP-BINDING PROTEIN"/>
    <property type="match status" value="1"/>
</dbReference>
<evidence type="ECO:0000256" key="1">
    <source>
        <dbReference type="ARBA" id="ARBA00004202"/>
    </source>
</evidence>
<sequence length="306" mass="33700">MQASRLHKAYNNVEVLGAVSLQIQPGEVVSVIGPSGSGKTTLIRLLNGLEQIDNGDIKINGQPFIHLSRHGAQKLQYVEHAEHRLNIGMVFQSFNLFPHLTVLDNLLMAPRYHRLGRVEELKQQAYALLHKVGMLDHAWKYPHQLSGGQQQRVAIARALMMRPQITLFDEPTSALDPEKVNEVLQVIEALANSFSYVLTAALLGVGYGLNYSVINGLAANEAPPGLTAQVLLLFSLAYFIGIFGFPFIAGKVIADMGVRRCINMRLRLTHGICWGYLSGVLVHSTARGSRAHDNRPRLITATSLTP</sequence>
<comment type="similarity">
    <text evidence="2">Belongs to the ABC transporter superfamily.</text>
</comment>
<evidence type="ECO:0000256" key="9">
    <source>
        <dbReference type="SAM" id="Phobius"/>
    </source>
</evidence>
<keyword evidence="4" id="KW-1003">Cell membrane</keyword>